<organism evidence="3 4">
    <name type="scientific">Peptostreptococcus russellii</name>
    <dbReference type="NCBI Taxonomy" id="215200"/>
    <lineage>
        <taxon>Bacteria</taxon>
        <taxon>Bacillati</taxon>
        <taxon>Bacillota</taxon>
        <taxon>Clostridia</taxon>
        <taxon>Peptostreptococcales</taxon>
        <taxon>Peptostreptococcaceae</taxon>
        <taxon>Peptostreptococcus</taxon>
    </lineage>
</organism>
<feature type="region of interest" description="Disordered" evidence="2">
    <location>
        <begin position="633"/>
        <end position="687"/>
    </location>
</feature>
<dbReference type="RefSeq" id="WP_180366731.1">
    <property type="nucleotide sequence ID" value="NZ_FODF01000005.1"/>
</dbReference>
<dbReference type="Gene3D" id="3.40.50.12090">
    <property type="match status" value="2"/>
</dbReference>
<dbReference type="Pfam" id="PF04122">
    <property type="entry name" value="CW_binding_2"/>
    <property type="match status" value="3"/>
</dbReference>
<evidence type="ECO:0000313" key="4">
    <source>
        <dbReference type="Proteomes" id="UP000199512"/>
    </source>
</evidence>
<reference evidence="3 4" key="1">
    <citation type="submission" date="2016-10" db="EMBL/GenBank/DDBJ databases">
        <authorList>
            <person name="de Groot N.N."/>
        </authorList>
    </citation>
    <scope>NUCLEOTIDE SEQUENCE [LARGE SCALE GENOMIC DNA]</scope>
    <source>
        <strain evidence="3 4">Calf135</strain>
    </source>
</reference>
<sequence length="687" mass="77831">MSRKIKNIIIEKRKNTNKECKRSKVKKIGKRVVFSTLTATMLVNALPFHQSSTTVGAAFAAEGRTAENFGREEDDIDLARFNLNMEIDYSVKSLEDKLDKIFSSKNNPEIEEDIIYREIAKISDEIKGKLLKSDSLEEIKIELKEEYEKKINDLLEDLIYTYNFDSNLYIIENPEKEQFEIIEEKLPFAYNSFAHPMDSQETSHMDTTTLMESNETAQDTNNVRDNEHKEGNVSNKVEKINIEKLKEQKAIMEKMKAKEIEKALSNKQRIRIAGRNRRETALGISRIKFNSSSKIILVNQDSFADSLTASVLAERMNVPILLTDSKNLSPEVLLEMQRLKTSEVLILGGKSAVSNNVEEKLKSMKVKVERLAGEDRYETSALVAEKVYKMSGHNKGAIIASGEDYPDALAIAPVAARDSQPILLVKNNEMPEKIEDILVYNSVKDVTIVGGEKSVSTDIENKLKTRNLTRISGKDRYDTATKIASEKFRDPHTIYIATGENFADALTAGPVAATTNAPILLVSKKSFSSGLKNYIDKSKAFALIFLGGEDGIPKSFEDQLAMIGNEKTRAIAEMKLEKARRNLLNQLEKITILKPEEKKLILKEISEATNENDINDIVSKFKKFEIEIKKMQEEAKKEQERSKPQIENDVSRQEDLTRIAQNHDENSVQSHELSERTEMTTEMTTHE</sequence>
<dbReference type="InterPro" id="IPR051922">
    <property type="entry name" value="Bact_Sporulation_Assoc"/>
</dbReference>
<evidence type="ECO:0000256" key="1">
    <source>
        <dbReference type="SAM" id="Coils"/>
    </source>
</evidence>
<dbReference type="InterPro" id="IPR007253">
    <property type="entry name" value="Cell_wall-bd_2"/>
</dbReference>
<accession>A0A1H8HBV3</accession>
<dbReference type="PANTHER" id="PTHR30032:SF1">
    <property type="entry name" value="N-ACETYLMURAMOYL-L-ALANINE AMIDASE LYTC"/>
    <property type="match status" value="1"/>
</dbReference>
<dbReference type="EMBL" id="FODF01000005">
    <property type="protein sequence ID" value="SEN53736.1"/>
    <property type="molecule type" value="Genomic_DNA"/>
</dbReference>
<dbReference type="AlphaFoldDB" id="A0A1H8HBV3"/>
<keyword evidence="4" id="KW-1185">Reference proteome</keyword>
<proteinExistence type="predicted"/>
<keyword evidence="1" id="KW-0175">Coiled coil</keyword>
<dbReference type="PANTHER" id="PTHR30032">
    <property type="entry name" value="N-ACETYLMURAMOYL-L-ALANINE AMIDASE-RELATED"/>
    <property type="match status" value="1"/>
</dbReference>
<dbReference type="STRING" id="215200.SAMN05216454_10586"/>
<dbReference type="Proteomes" id="UP000199512">
    <property type="component" value="Unassembled WGS sequence"/>
</dbReference>
<gene>
    <name evidence="3" type="ORF">SAMN05216454_10586</name>
</gene>
<name>A0A1H8HBV3_9FIRM</name>
<evidence type="ECO:0000256" key="2">
    <source>
        <dbReference type="SAM" id="MobiDB-lite"/>
    </source>
</evidence>
<evidence type="ECO:0000313" key="3">
    <source>
        <dbReference type="EMBL" id="SEN53736.1"/>
    </source>
</evidence>
<protein>
    <submittedName>
        <fullName evidence="3">Putative cell wall-binding protein</fullName>
    </submittedName>
</protein>
<feature type="coiled-coil region" evidence="1">
    <location>
        <begin position="235"/>
        <end position="262"/>
    </location>
</feature>